<dbReference type="AlphaFoldDB" id="A0A5C6D8D6"/>
<keyword evidence="2" id="KW-1185">Reference proteome</keyword>
<reference evidence="1 2" key="1">
    <citation type="submission" date="2019-02" db="EMBL/GenBank/DDBJ databases">
        <title>Deep-cultivation of Planctomycetes and their phenomic and genomic characterization uncovers novel biology.</title>
        <authorList>
            <person name="Wiegand S."/>
            <person name="Jogler M."/>
            <person name="Boedeker C."/>
            <person name="Pinto D."/>
            <person name="Vollmers J."/>
            <person name="Rivas-Marin E."/>
            <person name="Kohn T."/>
            <person name="Peeters S.H."/>
            <person name="Heuer A."/>
            <person name="Rast P."/>
            <person name="Oberbeckmann S."/>
            <person name="Bunk B."/>
            <person name="Jeske O."/>
            <person name="Meyerdierks A."/>
            <person name="Storesund J.E."/>
            <person name="Kallscheuer N."/>
            <person name="Luecker S."/>
            <person name="Lage O.M."/>
            <person name="Pohl T."/>
            <person name="Merkel B.J."/>
            <person name="Hornburger P."/>
            <person name="Mueller R.-W."/>
            <person name="Bruemmer F."/>
            <person name="Labrenz M."/>
            <person name="Spormann A.M."/>
            <person name="Op Den Camp H."/>
            <person name="Overmann J."/>
            <person name="Amann R."/>
            <person name="Jetten M.S.M."/>
            <person name="Mascher T."/>
            <person name="Medema M.H."/>
            <person name="Devos D.P."/>
            <person name="Kaster A.-K."/>
            <person name="Ovreas L."/>
            <person name="Rohde M."/>
            <person name="Galperin M.Y."/>
            <person name="Jogler C."/>
        </authorList>
    </citation>
    <scope>NUCLEOTIDE SEQUENCE [LARGE SCALE GENOMIC DNA]</scope>
    <source>
        <strain evidence="1 2">Poly41</strain>
    </source>
</reference>
<accession>A0A5C6D8D6</accession>
<gene>
    <name evidence="1" type="ORF">Poly41_49440</name>
</gene>
<organism evidence="1 2">
    <name type="scientific">Novipirellula artificiosorum</name>
    <dbReference type="NCBI Taxonomy" id="2528016"/>
    <lineage>
        <taxon>Bacteria</taxon>
        <taxon>Pseudomonadati</taxon>
        <taxon>Planctomycetota</taxon>
        <taxon>Planctomycetia</taxon>
        <taxon>Pirellulales</taxon>
        <taxon>Pirellulaceae</taxon>
        <taxon>Novipirellula</taxon>
    </lineage>
</organism>
<evidence type="ECO:0000313" key="2">
    <source>
        <dbReference type="Proteomes" id="UP000319143"/>
    </source>
</evidence>
<evidence type="ECO:0000313" key="1">
    <source>
        <dbReference type="EMBL" id="TWU33192.1"/>
    </source>
</evidence>
<protein>
    <submittedName>
        <fullName evidence="1">Uncharacterized protein</fullName>
    </submittedName>
</protein>
<proteinExistence type="predicted"/>
<dbReference type="Proteomes" id="UP000319143">
    <property type="component" value="Unassembled WGS sequence"/>
</dbReference>
<dbReference type="EMBL" id="SJPV01000010">
    <property type="protein sequence ID" value="TWU33192.1"/>
    <property type="molecule type" value="Genomic_DNA"/>
</dbReference>
<sequence>MVKMGPPPNDVVKDLILQIIRSEKVILNGKTVQENKFVSGSTRSSMKKGWVAEDKAYIQGDHGPVAIRLFDMKSQDYSALDASFNHDMLTPSSTAASQ</sequence>
<name>A0A5C6D8D6_9BACT</name>
<comment type="caution">
    <text evidence="1">The sequence shown here is derived from an EMBL/GenBank/DDBJ whole genome shotgun (WGS) entry which is preliminary data.</text>
</comment>